<dbReference type="EMBL" id="JAWLLD010000021">
    <property type="protein sequence ID" value="MDV7014260.1"/>
    <property type="molecule type" value="Genomic_DNA"/>
</dbReference>
<sequence length="273" mass="30212">MTAKFVPPIRRIETAKGHYYKDGNGQRIPGVTTMLGDGVPKPALINWAANATAEYAVDNWDQLTELQPSARLKTLQGARYASSDKAKKRGTEVHGYAERLVKGEKVAGIPDELRGHVEAYVWFLDKFEVDPILVEATIVSYRYGYAGTLDLIAELTDTDGQRRRMLLDAKTNEKGIFWETPLQLAAYRYADFYVDDAGKEQPMIEVDACGAVLVNSDGAQLIPCLAGPEQMKSFRIAAAMRDIVNNGRDLVGSPVDPHNPEPSIARVIFEEPK</sequence>
<evidence type="ECO:0000313" key="2">
    <source>
        <dbReference type="Proteomes" id="UP001187143"/>
    </source>
</evidence>
<accession>A0AAE4REJ7</accession>
<dbReference type="RefSeq" id="WP_317728686.1">
    <property type="nucleotide sequence ID" value="NZ_JAWLLC010000033.1"/>
</dbReference>
<reference evidence="1" key="1">
    <citation type="submission" date="2023-10" db="EMBL/GenBank/DDBJ databases">
        <title>Characterization and genome sequence of Mycobacterium intracellulare ABSURDO, a novel pathogenic isolate with three colony morphotypes that vary in growth and acid-fastness.</title>
        <authorList>
            <person name="Jude B.A."/>
            <person name="Robinson R.T."/>
        </authorList>
    </citation>
    <scope>NUCLEOTIDE SEQUENCE</scope>
    <source>
        <strain evidence="1">ABSURDO Component B</strain>
    </source>
</reference>
<evidence type="ECO:0000313" key="1">
    <source>
        <dbReference type="EMBL" id="MDV7014260.1"/>
    </source>
</evidence>
<dbReference type="Proteomes" id="UP001187143">
    <property type="component" value="Unassembled WGS sequence"/>
</dbReference>
<comment type="caution">
    <text evidence="1">The sequence shown here is derived from an EMBL/GenBank/DDBJ whole genome shotgun (WGS) entry which is preliminary data.</text>
</comment>
<dbReference type="AlphaFoldDB" id="A0AAE4REJ7"/>
<gene>
    <name evidence="1" type="ORF">R4F53_18385</name>
</gene>
<protein>
    <recommendedName>
        <fullName evidence="3">Exonuclease</fullName>
    </recommendedName>
</protein>
<name>A0AAE4REJ7_MYCIT</name>
<proteinExistence type="predicted"/>
<organism evidence="1 2">
    <name type="scientific">Mycobacterium intracellulare</name>
    <dbReference type="NCBI Taxonomy" id="1767"/>
    <lineage>
        <taxon>Bacteria</taxon>
        <taxon>Bacillati</taxon>
        <taxon>Actinomycetota</taxon>
        <taxon>Actinomycetes</taxon>
        <taxon>Mycobacteriales</taxon>
        <taxon>Mycobacteriaceae</taxon>
        <taxon>Mycobacterium</taxon>
        <taxon>Mycobacterium avium complex (MAC)</taxon>
    </lineage>
</organism>
<evidence type="ECO:0008006" key="3">
    <source>
        <dbReference type="Google" id="ProtNLM"/>
    </source>
</evidence>